<keyword evidence="2" id="KW-1185">Reference proteome</keyword>
<dbReference type="OrthoDB" id="8791508at2759"/>
<dbReference type="AlphaFoldDB" id="A0A553NGQ4"/>
<feature type="non-terminal residue" evidence="1">
    <location>
        <position position="79"/>
    </location>
</feature>
<dbReference type="STRING" id="623744.A0A553NGQ4"/>
<proteinExistence type="predicted"/>
<sequence length="79" mass="8446">MYWGGAVPGSQQCACGLEENCLSPQHFCNCDADSKDWSNDSGLLSHKEHLPVRALAVGDVSRSGSEAAYRVGPLQCYGD</sequence>
<evidence type="ECO:0000313" key="2">
    <source>
        <dbReference type="Proteomes" id="UP000316079"/>
    </source>
</evidence>
<dbReference type="Proteomes" id="UP000316079">
    <property type="component" value="Unassembled WGS sequence"/>
</dbReference>
<protein>
    <submittedName>
        <fullName evidence="1">Uncharacterized protein</fullName>
    </submittedName>
</protein>
<accession>A0A553NGQ4</accession>
<evidence type="ECO:0000313" key="1">
    <source>
        <dbReference type="EMBL" id="TRY64590.1"/>
    </source>
</evidence>
<comment type="caution">
    <text evidence="1">The sequence shown here is derived from an EMBL/GenBank/DDBJ whole genome shotgun (WGS) entry which is preliminary data.</text>
</comment>
<reference evidence="1 2" key="1">
    <citation type="journal article" date="2019" name="Sci. Data">
        <title>Hybrid genome assembly and annotation of Danionella translucida.</title>
        <authorList>
            <person name="Kadobianskyi M."/>
            <person name="Schulze L."/>
            <person name="Schuelke M."/>
            <person name="Judkewitz B."/>
        </authorList>
    </citation>
    <scope>NUCLEOTIDE SEQUENCE [LARGE SCALE GENOMIC DNA]</scope>
    <source>
        <strain evidence="1 2">Bolton</strain>
    </source>
</reference>
<organism evidence="1 2">
    <name type="scientific">Danionella cerebrum</name>
    <dbReference type="NCBI Taxonomy" id="2873325"/>
    <lineage>
        <taxon>Eukaryota</taxon>
        <taxon>Metazoa</taxon>
        <taxon>Chordata</taxon>
        <taxon>Craniata</taxon>
        <taxon>Vertebrata</taxon>
        <taxon>Euteleostomi</taxon>
        <taxon>Actinopterygii</taxon>
        <taxon>Neopterygii</taxon>
        <taxon>Teleostei</taxon>
        <taxon>Ostariophysi</taxon>
        <taxon>Cypriniformes</taxon>
        <taxon>Danionidae</taxon>
        <taxon>Danioninae</taxon>
        <taxon>Danionella</taxon>
    </lineage>
</organism>
<name>A0A553NGQ4_9TELE</name>
<dbReference type="Gene3D" id="2.60.120.1000">
    <property type="match status" value="1"/>
</dbReference>
<gene>
    <name evidence="1" type="ORF">DNTS_003144</name>
</gene>
<dbReference type="EMBL" id="SRMA01026987">
    <property type="protein sequence ID" value="TRY64590.1"/>
    <property type="molecule type" value="Genomic_DNA"/>
</dbReference>